<dbReference type="Pfam" id="PF00291">
    <property type="entry name" value="PALP"/>
    <property type="match status" value="1"/>
</dbReference>
<keyword evidence="2" id="KW-0663">Pyridoxal phosphate</keyword>
<sequence>MKHLCISCKNEITTGFHPFCNCGGMIDVKYPLEKVHLYDSPNPFIRFAELLPIESLHDRLPVARYTPVIHATRLGQKLGMPSLYLKNETVLPTRSTKDRMAAVSLAYLYERGVRSFCISSTGNSSTAYAYEIQAYPEMHLYLFTAENFVSRVQHADHSQVTHFGLRDASFVDAFAYAGVFARENKLVAERGFFNIGRREGLKMTFLEASEQIPQTIDWYVQAVSSGMGVYGNYKAAKELYQLKRIKHLPKLLCVQQDTCAPMVRAFANNSETIASEYVVKKPKGIASSILRGDPTRAYPHIRRIVMESNGAFIAVSEAEIREARQAVEEYEGISPCFSASAAIAGIIKMAHNDNFPKNDVVMVNVTGGDRATAEYPSNIQWLNNTTNGWMPEDRYQRTRSPARLIGNFFAVELFEFMNENQDFMLDHW</sequence>
<comment type="cofactor">
    <cofactor evidence="1">
        <name>pyridoxal 5'-phosphate</name>
        <dbReference type="ChEBI" id="CHEBI:597326"/>
    </cofactor>
</comment>
<evidence type="ECO:0000313" key="4">
    <source>
        <dbReference type="EMBL" id="MEA5477385.1"/>
    </source>
</evidence>
<accession>A0ABU5TGF2</accession>
<gene>
    <name evidence="4" type="ORF">VB774_07105</name>
</gene>
<dbReference type="InterPro" id="IPR001926">
    <property type="entry name" value="TrpB-like_PALP"/>
</dbReference>
<protein>
    <submittedName>
        <fullName evidence="4">Pyridoxal-phosphate dependent enzyme</fullName>
    </submittedName>
</protein>
<dbReference type="SUPFAM" id="SSF53686">
    <property type="entry name" value="Tryptophan synthase beta subunit-like PLP-dependent enzymes"/>
    <property type="match status" value="1"/>
</dbReference>
<evidence type="ECO:0000256" key="2">
    <source>
        <dbReference type="ARBA" id="ARBA00022898"/>
    </source>
</evidence>
<keyword evidence="5" id="KW-1185">Reference proteome</keyword>
<dbReference type="Gene3D" id="3.40.50.1100">
    <property type="match status" value="2"/>
</dbReference>
<reference evidence="4 5" key="1">
    <citation type="submission" date="2023-12" db="EMBL/GenBank/DDBJ databases">
        <title>Baltic Sea Cyanobacteria.</title>
        <authorList>
            <person name="Delbaje E."/>
            <person name="Fewer D.P."/>
            <person name="Shishido T.K."/>
        </authorList>
    </citation>
    <scope>NUCLEOTIDE SEQUENCE [LARGE SCALE GENOMIC DNA]</scope>
    <source>
        <strain evidence="4 5">UHCC 0370</strain>
    </source>
</reference>
<dbReference type="EMBL" id="JAYGIE010000024">
    <property type="protein sequence ID" value="MEA5477385.1"/>
    <property type="molecule type" value="Genomic_DNA"/>
</dbReference>
<dbReference type="InterPro" id="IPR036052">
    <property type="entry name" value="TrpB-like_PALP_sf"/>
</dbReference>
<feature type="domain" description="Tryptophan synthase beta chain-like PALP" evidence="3">
    <location>
        <begin position="63"/>
        <end position="367"/>
    </location>
</feature>
<dbReference type="Proteomes" id="UP001301388">
    <property type="component" value="Unassembled WGS sequence"/>
</dbReference>
<name>A0ABU5TGF2_9CYAN</name>
<evidence type="ECO:0000313" key="5">
    <source>
        <dbReference type="Proteomes" id="UP001301388"/>
    </source>
</evidence>
<evidence type="ECO:0000259" key="3">
    <source>
        <dbReference type="Pfam" id="PF00291"/>
    </source>
</evidence>
<comment type="caution">
    <text evidence="4">The sequence shown here is derived from an EMBL/GenBank/DDBJ whole genome shotgun (WGS) entry which is preliminary data.</text>
</comment>
<organism evidence="4 5">
    <name type="scientific">Pseudanabaena galeata UHCC 0370</name>
    <dbReference type="NCBI Taxonomy" id="3110310"/>
    <lineage>
        <taxon>Bacteria</taxon>
        <taxon>Bacillati</taxon>
        <taxon>Cyanobacteriota</taxon>
        <taxon>Cyanophyceae</taxon>
        <taxon>Pseudanabaenales</taxon>
        <taxon>Pseudanabaenaceae</taxon>
        <taxon>Pseudanabaena</taxon>
    </lineage>
</organism>
<dbReference type="RefSeq" id="WP_323260885.1">
    <property type="nucleotide sequence ID" value="NZ_JAYGIE010000024.1"/>
</dbReference>
<proteinExistence type="predicted"/>
<evidence type="ECO:0000256" key="1">
    <source>
        <dbReference type="ARBA" id="ARBA00001933"/>
    </source>
</evidence>